<dbReference type="AlphaFoldDB" id="A0AAU9XNL0"/>
<feature type="non-terminal residue" evidence="2">
    <location>
        <position position="1"/>
    </location>
</feature>
<proteinExistence type="predicted"/>
<organism evidence="2 3">
    <name type="scientific">Pocillopora meandrina</name>
    <dbReference type="NCBI Taxonomy" id="46732"/>
    <lineage>
        <taxon>Eukaryota</taxon>
        <taxon>Metazoa</taxon>
        <taxon>Cnidaria</taxon>
        <taxon>Anthozoa</taxon>
        <taxon>Hexacorallia</taxon>
        <taxon>Scleractinia</taxon>
        <taxon>Astrocoeniina</taxon>
        <taxon>Pocilloporidae</taxon>
        <taxon>Pocillopora</taxon>
    </lineage>
</organism>
<keyword evidence="3" id="KW-1185">Reference proteome</keyword>
<gene>
    <name evidence="2" type="ORF">PMEA_00026967</name>
</gene>
<dbReference type="InterPro" id="IPR039448">
    <property type="entry name" value="Beta_helix"/>
</dbReference>
<protein>
    <recommendedName>
        <fullName evidence="1">Right handed beta helix domain-containing protein</fullName>
    </recommendedName>
</protein>
<evidence type="ECO:0000313" key="3">
    <source>
        <dbReference type="Proteomes" id="UP001159428"/>
    </source>
</evidence>
<name>A0AAU9XNL0_9CNID</name>
<dbReference type="Proteomes" id="UP001159428">
    <property type="component" value="Unassembled WGS sequence"/>
</dbReference>
<feature type="non-terminal residue" evidence="2">
    <location>
        <position position="94"/>
    </location>
</feature>
<evidence type="ECO:0000259" key="1">
    <source>
        <dbReference type="Pfam" id="PF13229"/>
    </source>
</evidence>
<comment type="caution">
    <text evidence="2">The sequence shown here is derived from an EMBL/GenBank/DDBJ whole genome shotgun (WGS) entry which is preliminary data.</text>
</comment>
<dbReference type="SUPFAM" id="SSF51126">
    <property type="entry name" value="Pectin lyase-like"/>
    <property type="match status" value="1"/>
</dbReference>
<evidence type="ECO:0000313" key="2">
    <source>
        <dbReference type="EMBL" id="CAH3153097.1"/>
    </source>
</evidence>
<dbReference type="EMBL" id="CALNXJ010000052">
    <property type="protein sequence ID" value="CAH3153097.1"/>
    <property type="molecule type" value="Genomic_DNA"/>
</dbReference>
<dbReference type="InterPro" id="IPR011050">
    <property type="entry name" value="Pectin_lyase_fold/virulence"/>
</dbReference>
<reference evidence="2 3" key="1">
    <citation type="submission" date="2022-05" db="EMBL/GenBank/DDBJ databases">
        <authorList>
            <consortium name="Genoscope - CEA"/>
            <person name="William W."/>
        </authorList>
    </citation>
    <scope>NUCLEOTIDE SEQUENCE [LARGE SCALE GENOMIC DNA]</scope>
</reference>
<dbReference type="Pfam" id="PF13229">
    <property type="entry name" value="Beta_helix"/>
    <property type="match status" value="1"/>
</dbReference>
<accession>A0AAU9XNL0</accession>
<feature type="domain" description="Right handed beta helix" evidence="1">
    <location>
        <begin position="20"/>
        <end position="92"/>
    </location>
</feature>
<sequence length="94" mass="10176">NPLGHVTLKNCPNGESEVIRSGCVEVIDECGPTIYNCKLNSLASAGATFYVHGRGARPTLSKFFISDSENVGIFITDDAQGYYEGNDVYNNRIA</sequence>